<dbReference type="InterPro" id="IPR011009">
    <property type="entry name" value="Kinase-like_dom_sf"/>
</dbReference>
<organism evidence="8 9">
    <name type="scientific">Acidimicrobiia bacterium BACL6 MAG-120924-bin43</name>
    <dbReference type="NCBI Taxonomy" id="1655583"/>
    <lineage>
        <taxon>Bacteria</taxon>
        <taxon>Bacillati</taxon>
        <taxon>Actinomycetota</taxon>
        <taxon>Acidimicrobiia</taxon>
        <taxon>acIV cluster</taxon>
    </lineage>
</organism>
<dbReference type="PROSITE" id="PS51178">
    <property type="entry name" value="PASTA"/>
    <property type="match status" value="3"/>
</dbReference>
<evidence type="ECO:0000313" key="9">
    <source>
        <dbReference type="Proteomes" id="UP000051017"/>
    </source>
</evidence>
<dbReference type="Gene3D" id="1.10.510.10">
    <property type="entry name" value="Transferase(Phosphotransferase) domain 1"/>
    <property type="match status" value="1"/>
</dbReference>
<keyword evidence="3" id="KW-0547">Nucleotide-binding</keyword>
<dbReference type="SUPFAM" id="SSF56112">
    <property type="entry name" value="Protein kinase-like (PK-like)"/>
    <property type="match status" value="1"/>
</dbReference>
<feature type="domain" description="PASTA" evidence="7">
    <location>
        <begin position="435"/>
        <end position="507"/>
    </location>
</feature>
<protein>
    <recommendedName>
        <fullName evidence="1">non-specific serine/threonine protein kinase</fullName>
        <ecNumber evidence="1">2.7.11.1</ecNumber>
    </recommendedName>
</protein>
<dbReference type="InterPro" id="IPR050660">
    <property type="entry name" value="NEK_Ser/Thr_kinase"/>
</dbReference>
<dbReference type="CDD" id="cd06577">
    <property type="entry name" value="PASTA_pknB"/>
    <property type="match status" value="4"/>
</dbReference>
<dbReference type="InterPro" id="IPR005543">
    <property type="entry name" value="PASTA_dom"/>
</dbReference>
<gene>
    <name evidence="8" type="ORF">ABR75_07900</name>
</gene>
<dbReference type="AlphaFoldDB" id="A0A0R2QC74"/>
<dbReference type="Pfam" id="PF00069">
    <property type="entry name" value="Pkinase"/>
    <property type="match status" value="1"/>
</dbReference>
<dbReference type="GO" id="GO:0005524">
    <property type="term" value="F:ATP binding"/>
    <property type="evidence" value="ECO:0007669"/>
    <property type="project" value="UniProtKB-KW"/>
</dbReference>
<feature type="domain" description="PASTA" evidence="7">
    <location>
        <begin position="368"/>
        <end position="434"/>
    </location>
</feature>
<evidence type="ECO:0000313" key="8">
    <source>
        <dbReference type="EMBL" id="KRO47860.1"/>
    </source>
</evidence>
<evidence type="ECO:0000256" key="1">
    <source>
        <dbReference type="ARBA" id="ARBA00012513"/>
    </source>
</evidence>
<evidence type="ECO:0000256" key="2">
    <source>
        <dbReference type="ARBA" id="ARBA00022679"/>
    </source>
</evidence>
<dbReference type="Pfam" id="PF03793">
    <property type="entry name" value="PASTA"/>
    <property type="match status" value="3"/>
</dbReference>
<feature type="domain" description="Protein kinase" evidence="6">
    <location>
        <begin position="17"/>
        <end position="277"/>
    </location>
</feature>
<dbReference type="Proteomes" id="UP000051017">
    <property type="component" value="Unassembled WGS sequence"/>
</dbReference>
<dbReference type="CDD" id="cd14014">
    <property type="entry name" value="STKc_PknB_like"/>
    <property type="match status" value="1"/>
</dbReference>
<reference evidence="8 9" key="1">
    <citation type="submission" date="2015-10" db="EMBL/GenBank/DDBJ databases">
        <title>Metagenome-Assembled Genomes uncover a global brackish microbiome.</title>
        <authorList>
            <person name="Hugerth L.W."/>
            <person name="Larsson J."/>
            <person name="Alneberg J."/>
            <person name="Lindh M.V."/>
            <person name="Legrand C."/>
            <person name="Pinhassi J."/>
            <person name="Andersson A.F."/>
        </authorList>
    </citation>
    <scope>NUCLEOTIDE SEQUENCE [LARGE SCALE GENOMIC DNA]</scope>
    <source>
        <strain evidence="8">BACL6 MAG-120924-bin43</strain>
    </source>
</reference>
<name>A0A0R2QC74_9ACTN</name>
<sequence>MSRQDPLVGALFANRYRIGDSRSGGSGESSVYDATDVRSQKRVVIRVSTAQSLIDLESGVVLVADAVELFKRQTQMLASMSHPSLASIEDWGTQEVGGTLYAFRVIEHYSGGTLREILDRARRLTPSQALAVGLDVCRALHFLHGKGWVHGDVRPANIFLGEDSRVRLAGLGLKRVVHSEKMSIERSSYAAPEIAKGQQPTEQSDVYSLALTLLEMITGRLPFVGDTAAITLAARIDKLLPVSADLGPIAAPLERAGRPDAGERFSAIDFGRSLAAIADKMPMPQPIEPLESKSFEAVMEKKTVDRTGEMMRPVVAATASEQGMVINNSDEPIYVVNPDEIKRHKRFVVIGTVVALLIAGGISYRVFVKHSHNVPTFAELNEGEARNLVVPLKWLIVVTAERSDEVPAGNVIRTEPASGASLEEGKTLTLVISQGPSLAQLPDLVGETLQEAVDALTALELVPAQKDSPSEDVAAGSVISWLVPEQPSLIPGDKVLRGTAIDVLVSTGPAPREMPSLIGLSLEQAQTVMNDLRLALVETPAAKNNAAAEGLIGAQSVVPGTQIARDSQVAYSLSLGPDLVEMPRIIGNSFATVEPRLLEAGFVVGKVTGKPNYKLRKAFVGDKAIANGDQVPRGATINLVFP</sequence>
<dbReference type="GO" id="GO:0004674">
    <property type="term" value="F:protein serine/threonine kinase activity"/>
    <property type="evidence" value="ECO:0007669"/>
    <property type="project" value="UniProtKB-EC"/>
</dbReference>
<comment type="caution">
    <text evidence="8">The sequence shown here is derived from an EMBL/GenBank/DDBJ whole genome shotgun (WGS) entry which is preliminary data.</text>
</comment>
<evidence type="ECO:0000256" key="5">
    <source>
        <dbReference type="ARBA" id="ARBA00022840"/>
    </source>
</evidence>
<keyword evidence="4" id="KW-0418">Kinase</keyword>
<evidence type="ECO:0000256" key="3">
    <source>
        <dbReference type="ARBA" id="ARBA00022741"/>
    </source>
</evidence>
<dbReference type="InterPro" id="IPR000719">
    <property type="entry name" value="Prot_kinase_dom"/>
</dbReference>
<dbReference type="PANTHER" id="PTHR43671:SF13">
    <property type="entry name" value="SERINE_THREONINE-PROTEIN KINASE NEK2"/>
    <property type="match status" value="1"/>
</dbReference>
<proteinExistence type="predicted"/>
<dbReference type="Gene3D" id="3.30.200.20">
    <property type="entry name" value="Phosphorylase Kinase, domain 1"/>
    <property type="match status" value="1"/>
</dbReference>
<feature type="domain" description="PASTA" evidence="7">
    <location>
        <begin position="508"/>
        <end position="575"/>
    </location>
</feature>
<accession>A0A0R2QC74</accession>
<evidence type="ECO:0000259" key="7">
    <source>
        <dbReference type="PROSITE" id="PS51178"/>
    </source>
</evidence>
<evidence type="ECO:0000259" key="6">
    <source>
        <dbReference type="PROSITE" id="PS50011"/>
    </source>
</evidence>
<keyword evidence="5" id="KW-0067">ATP-binding</keyword>
<dbReference type="EC" id="2.7.11.1" evidence="1"/>
<keyword evidence="2" id="KW-0808">Transferase</keyword>
<evidence type="ECO:0000256" key="4">
    <source>
        <dbReference type="ARBA" id="ARBA00022777"/>
    </source>
</evidence>
<dbReference type="PROSITE" id="PS50011">
    <property type="entry name" value="PROTEIN_KINASE_DOM"/>
    <property type="match status" value="1"/>
</dbReference>
<dbReference type="PANTHER" id="PTHR43671">
    <property type="entry name" value="SERINE/THREONINE-PROTEIN KINASE NEK"/>
    <property type="match status" value="1"/>
</dbReference>
<dbReference type="SMART" id="SM00740">
    <property type="entry name" value="PASTA"/>
    <property type="match status" value="4"/>
</dbReference>
<dbReference type="Gene3D" id="3.30.10.20">
    <property type="match status" value="4"/>
</dbReference>
<dbReference type="EMBL" id="LIBJ01000126">
    <property type="protein sequence ID" value="KRO47860.1"/>
    <property type="molecule type" value="Genomic_DNA"/>
</dbReference>